<dbReference type="InterPro" id="IPR032151">
    <property type="entry name" value="CFAP61_N"/>
</dbReference>
<gene>
    <name evidence="4" type="ORF">LTLLF_133420</name>
</gene>
<name>A0A8J6KYP4_MICOH</name>
<accession>A0A8J6KYP4</accession>
<comment type="caution">
    <text evidence="4">The sequence shown here is derived from an EMBL/GenBank/DDBJ whole genome shotgun (WGS) entry which is preliminary data.</text>
</comment>
<reference evidence="4" key="1">
    <citation type="submission" date="2020-03" db="EMBL/GenBank/DDBJ databases">
        <title>Studies in the Genomics of Life Span.</title>
        <authorList>
            <person name="Glass D."/>
        </authorList>
    </citation>
    <scope>NUCLEOTIDE SEQUENCE</scope>
    <source>
        <strain evidence="4">LTLLF</strain>
        <tissue evidence="4">Muscle</tissue>
    </source>
</reference>
<dbReference type="Gene3D" id="3.50.50.60">
    <property type="entry name" value="FAD/NAD(P)-binding domain"/>
    <property type="match status" value="2"/>
</dbReference>
<feature type="domain" description="Cilia- and flagella-associated protein 61 N-terminal" evidence="2">
    <location>
        <begin position="251"/>
        <end position="330"/>
    </location>
</feature>
<sequence>MESHVSSDTLVPSRGQLITVTVYNCAGVHQHSGIATLEKVEEVCDRTVEKANLAVTLCNDKEEIMAHGIFLDYPNWNVAKQDNWVSVFEELDNEIPCTPLNTLFMHFFVAVDEYSTGCLKEIIRTVFKAVPELYFIFLIVPTYVSLGSTLITVFDLVGNIPCLTYDEDFAVHICHRHDHYPQLHIRKASNTDPSAGMTHLPVLLIIALFIWRAVVSSEIFEVMEVSYSSGCDGINLFHKCCCIYGASHRGRAQVEDHDDLMPIFMHYDSTLREIYGEYFLAELIEAQDEENHAVVCKVEGKAVGFMSVCSSVNLPLLQECFDLGPFHGFCVPHPEDLLEPSRESSLQESQDTETKSESQGSQKAAEEPGRNASSEALETQEKDEESSLSGDLPSGDISRHSDEVQDVEQKLSVLSNVGDEDLTLSSESSLPSFLFPEESSHFRPIYLGESTAFCIQLFCIDEKYEARQGKNFCLISVPHLTPEFVLIQNFVKVVPFNNCTLEHDLYVFHRAGLLRNAERKLVIRASAAGMQSCCPLRWKGAADAKFAHVEAVASFRLSVNDGFSHVFAAPFTWLSIRCPRSIKIRLATFVDTAGVENLVSTLVLSRQILDDFSQYIEACRDPDGTALQVFVAEVAKQIVGITVIRKEMDIEYIRSHYNIEDFIYFSHHQQEEHGRLNHFALNPIFRHYTKFFLKEILRLGYKSCLYYPIYPQSRENKIQNSYAHSLTSALHYLVPVRPRRQIVYPLEKLGINAPSKEVSKDQPSYALNHTNRKLTLEPKVTVNARIVVVGASSVGISFLETLVFCHCFSDKDYALMSLCSWVKVVVGRMTGIDRAAKHVVVSKNEIVFYDHLILCTGQQYQVPCPTGADIDKHLTNREVVEKRELRYTGKVPHNLFILNDEEDCVKALIWMRSNSILTEGKVIVYGNTIDAYTAVETLLHIGMKGACIYFVHPPADSNITCFNNYVIESALQDALAAAGVTVYKDSLLAQWNDGQDPDPIHSASFTTSTKPFRLECSVFFSFYKKNVDYETFKAFNDACLVYDGRLVIDTTFHTNDIAIRAAGSLTKFSNRYYSNEWTHSNFSSKEIGFQLAAAMLSLFDPTLEPMTEPPADLDRLIPMYKGAKIQGGILPGSYHYLHIAKPTIPSPLDVQRSQPDFGSEIITGNAKDGTYFRLYISKHKLVEAITCLSKEPFPVSNYIRLFGQHEQVLNNLCIRFDDKLIPDLYSYFTEPWCMALFHDRFIDLRKELRQILNSKQEADMPSMEQLAYKIVDEEINLNEKPQKYLQRVFEESIYKNLLEKSILDYLHYNQSHLPMYAWPGII</sequence>
<evidence type="ECO:0000259" key="2">
    <source>
        <dbReference type="Pfam" id="PF16092"/>
    </source>
</evidence>
<dbReference type="PANTHER" id="PTHR21178">
    <property type="entry name" value="CILIA- AND FLAGELLA-ASSOCIATED PROTEIN 61"/>
    <property type="match status" value="1"/>
</dbReference>
<keyword evidence="4" id="KW-0969">Cilium</keyword>
<evidence type="ECO:0000259" key="3">
    <source>
        <dbReference type="Pfam" id="PF23150"/>
    </source>
</evidence>
<evidence type="ECO:0000313" key="5">
    <source>
        <dbReference type="Proteomes" id="UP000710432"/>
    </source>
</evidence>
<proteinExistence type="predicted"/>
<organism evidence="4 5">
    <name type="scientific">Microtus ochrogaster</name>
    <name type="common">Prairie vole</name>
    <dbReference type="NCBI Taxonomy" id="79684"/>
    <lineage>
        <taxon>Eukaryota</taxon>
        <taxon>Metazoa</taxon>
        <taxon>Chordata</taxon>
        <taxon>Craniata</taxon>
        <taxon>Vertebrata</taxon>
        <taxon>Euteleostomi</taxon>
        <taxon>Mammalia</taxon>
        <taxon>Eutheria</taxon>
        <taxon>Euarchontoglires</taxon>
        <taxon>Glires</taxon>
        <taxon>Rodentia</taxon>
        <taxon>Myomorpha</taxon>
        <taxon>Muroidea</taxon>
        <taxon>Cricetidae</taxon>
        <taxon>Arvicolinae</taxon>
        <taxon>Microtus</taxon>
    </lineage>
</organism>
<feature type="region of interest" description="Disordered" evidence="1">
    <location>
        <begin position="338"/>
        <end position="401"/>
    </location>
</feature>
<dbReference type="Pfam" id="PF16092">
    <property type="entry name" value="CFAP61_N"/>
    <property type="match status" value="2"/>
</dbReference>
<dbReference type="EMBL" id="JAATJU010021100">
    <property type="protein sequence ID" value="KAH0514688.1"/>
    <property type="molecule type" value="Genomic_DNA"/>
</dbReference>
<evidence type="ECO:0000256" key="1">
    <source>
        <dbReference type="SAM" id="MobiDB-lite"/>
    </source>
</evidence>
<feature type="domain" description="CFAP61 dimerisation" evidence="3">
    <location>
        <begin position="1118"/>
        <end position="1236"/>
    </location>
</feature>
<dbReference type="InterPro" id="IPR056299">
    <property type="entry name" value="CFAP61_dimer"/>
</dbReference>
<dbReference type="SUPFAM" id="SSF51905">
    <property type="entry name" value="FAD/NAD(P)-binding domain"/>
    <property type="match status" value="1"/>
</dbReference>
<feature type="domain" description="Cilia- and flagella-associated protein 61 N-terminal" evidence="2">
    <location>
        <begin position="47"/>
        <end position="192"/>
    </location>
</feature>
<dbReference type="InterPro" id="IPR038884">
    <property type="entry name" value="CFAP61"/>
</dbReference>
<protein>
    <submittedName>
        <fullName evidence="4">Cilia- and flagella-associated protein 61</fullName>
    </submittedName>
</protein>
<dbReference type="Proteomes" id="UP000710432">
    <property type="component" value="Unassembled WGS sequence"/>
</dbReference>
<evidence type="ECO:0000313" key="4">
    <source>
        <dbReference type="EMBL" id="KAH0514688.1"/>
    </source>
</evidence>
<keyword evidence="4" id="KW-0966">Cell projection</keyword>
<keyword evidence="4" id="KW-0282">Flagellum</keyword>
<dbReference type="InterPro" id="IPR036188">
    <property type="entry name" value="FAD/NAD-bd_sf"/>
</dbReference>
<dbReference type="Pfam" id="PF23150">
    <property type="entry name" value="CFAP61_dimer"/>
    <property type="match status" value="1"/>
</dbReference>
<dbReference type="PANTHER" id="PTHR21178:SF8">
    <property type="entry name" value="CILIA- AND FLAGELLA-ASSOCIATED PROTEIN 61"/>
    <property type="match status" value="1"/>
</dbReference>